<dbReference type="GO" id="GO:0042597">
    <property type="term" value="C:periplasmic space"/>
    <property type="evidence" value="ECO:0007669"/>
    <property type="project" value="UniProtKB-SubCell"/>
</dbReference>
<keyword evidence="8" id="KW-1185">Reference proteome</keyword>
<keyword evidence="2" id="KW-0732">Signal</keyword>
<evidence type="ECO:0000313" key="8">
    <source>
        <dbReference type="Proteomes" id="UP000289455"/>
    </source>
</evidence>
<dbReference type="AlphaFoldDB" id="A0A4Q1BYS2"/>
<evidence type="ECO:0000259" key="6">
    <source>
        <dbReference type="Pfam" id="PF16889"/>
    </source>
</evidence>
<evidence type="ECO:0000256" key="4">
    <source>
        <dbReference type="ARBA" id="ARBA00023239"/>
    </source>
</evidence>
<dbReference type="InterPro" id="IPR031680">
    <property type="entry name" value="Hepar_II_III_N"/>
</dbReference>
<sequence>MLNKLLRLYNTIKFLKFKQIYWRIVYLFPRAITQQKKCPSSQICKQKVFFIPRNGITVDYQSFIFLSELYNLVEIGWDNPSISKLWKYNLHYFEYLLQDNSEESHLVLQFKIIENWIASNHFGIGTGWEPYPTSIRIINWIKWHWKTNLLSECAKISLWNQIIYLESRPEYHLLGNHLFINAKALLYACAFFKLDNETSIYKTAIRIINEQIDEQFLEDGGHFELSPMYHSLAMEDLLDLISISDLLPFNFPKEVIIEKFEKGMRWLQTMIYNNEELAHFNDCANGIAPQFSKLVKYSFDLGILIPKLDLPKFIYHKSSGFVVYKDNDFHLIADIGNIGPDYLPGHAHADTLSFELSIKGHRVIVNSGTSIYGTSKERLRQRGTSAHSTVQIDNQDSSEVWSGFRVANRATPFDININYPKDGLMSFSASHDGYKRILASPIHKREFKYSNKLLEISDHISGIGNQIVSRFFIHPDIEISKIEQGFLLSKNGEIIVKLSFESTHDAVIYKSTYHDKFGLSIKNKCIQIPGKSPLIIKAKFQIIL</sequence>
<dbReference type="Proteomes" id="UP000289455">
    <property type="component" value="Unassembled WGS sequence"/>
</dbReference>
<dbReference type="InterPro" id="IPR008929">
    <property type="entry name" value="Chondroitin_lyas"/>
</dbReference>
<accession>A0A4Q1BYS2</accession>
<dbReference type="PANTHER" id="PTHR39210">
    <property type="entry name" value="HEPARIN-SULFATE LYASE"/>
    <property type="match status" value="1"/>
</dbReference>
<dbReference type="Pfam" id="PF07940">
    <property type="entry name" value="Hepar_II_III_C"/>
    <property type="match status" value="1"/>
</dbReference>
<feature type="domain" description="Heparinase II/III-like C-terminal" evidence="5">
    <location>
        <begin position="317"/>
        <end position="520"/>
    </location>
</feature>
<comment type="subcellular location">
    <subcellularLocation>
        <location evidence="1">Periplasm</location>
    </subcellularLocation>
</comment>
<reference evidence="7 8" key="1">
    <citation type="submission" date="2019-01" db="EMBL/GenBank/DDBJ databases">
        <title>Cytophagaceae bacterium strain CAR-16.</title>
        <authorList>
            <person name="Chen W.-M."/>
        </authorList>
    </citation>
    <scope>NUCLEOTIDE SEQUENCE [LARGE SCALE GENOMIC DNA]</scope>
    <source>
        <strain evidence="7 8">CAR-16</strain>
    </source>
</reference>
<dbReference type="InterPro" id="IPR012480">
    <property type="entry name" value="Hepar_II_III_C"/>
</dbReference>
<keyword evidence="3" id="KW-0574">Periplasm</keyword>
<comment type="caution">
    <text evidence="7">The sequence shown here is derived from an EMBL/GenBank/DDBJ whole genome shotgun (WGS) entry which is preliminary data.</text>
</comment>
<evidence type="ECO:0000256" key="2">
    <source>
        <dbReference type="ARBA" id="ARBA00022729"/>
    </source>
</evidence>
<keyword evidence="4 7" id="KW-0456">Lyase</keyword>
<dbReference type="GO" id="GO:0016829">
    <property type="term" value="F:lyase activity"/>
    <property type="evidence" value="ECO:0007669"/>
    <property type="project" value="UniProtKB-KW"/>
</dbReference>
<organism evidence="7 8">
    <name type="scientific">Aquirufa rosea</name>
    <dbReference type="NCBI Taxonomy" id="2509241"/>
    <lineage>
        <taxon>Bacteria</taxon>
        <taxon>Pseudomonadati</taxon>
        <taxon>Bacteroidota</taxon>
        <taxon>Cytophagia</taxon>
        <taxon>Cytophagales</taxon>
        <taxon>Flectobacillaceae</taxon>
        <taxon>Aquirufa</taxon>
    </lineage>
</organism>
<proteinExistence type="predicted"/>
<name>A0A4Q1BYS2_9BACT</name>
<gene>
    <name evidence="7" type="ORF">ESB04_09480</name>
</gene>
<evidence type="ECO:0000259" key="5">
    <source>
        <dbReference type="Pfam" id="PF07940"/>
    </source>
</evidence>
<evidence type="ECO:0000313" key="7">
    <source>
        <dbReference type="EMBL" id="RXK48264.1"/>
    </source>
</evidence>
<feature type="domain" description="Heparin-sulfate lyase N-terminal" evidence="6">
    <location>
        <begin position="159"/>
        <end position="285"/>
    </location>
</feature>
<dbReference type="Gene3D" id="2.70.98.70">
    <property type="match status" value="1"/>
</dbReference>
<evidence type="ECO:0000256" key="3">
    <source>
        <dbReference type="ARBA" id="ARBA00022764"/>
    </source>
</evidence>
<dbReference type="RefSeq" id="WP_129027494.1">
    <property type="nucleotide sequence ID" value="NZ_SDHY01000005.1"/>
</dbReference>
<protein>
    <submittedName>
        <fullName evidence="7">Alginate lyase family protein</fullName>
    </submittedName>
</protein>
<dbReference type="Pfam" id="PF16889">
    <property type="entry name" value="Hepar_II_III_N"/>
    <property type="match status" value="1"/>
</dbReference>
<dbReference type="PANTHER" id="PTHR39210:SF1">
    <property type="entry name" value="HEPARIN-SULFATE LYASE"/>
    <property type="match status" value="1"/>
</dbReference>
<dbReference type="Gene3D" id="1.50.10.100">
    <property type="entry name" value="Chondroitin AC/alginate lyase"/>
    <property type="match status" value="1"/>
</dbReference>
<dbReference type="EMBL" id="SDHY01000005">
    <property type="protein sequence ID" value="RXK48264.1"/>
    <property type="molecule type" value="Genomic_DNA"/>
</dbReference>
<dbReference type="OrthoDB" id="7335480at2"/>
<evidence type="ECO:0000256" key="1">
    <source>
        <dbReference type="ARBA" id="ARBA00004418"/>
    </source>
</evidence>
<dbReference type="SUPFAM" id="SSF48230">
    <property type="entry name" value="Chondroitin AC/alginate lyase"/>
    <property type="match status" value="1"/>
</dbReference>